<dbReference type="InterPro" id="IPR036388">
    <property type="entry name" value="WH-like_DNA-bd_sf"/>
</dbReference>
<dbReference type="Pfam" id="PF00072">
    <property type="entry name" value="Response_reg"/>
    <property type="match status" value="1"/>
</dbReference>
<dbReference type="SMART" id="SM00448">
    <property type="entry name" value="REC"/>
    <property type="match status" value="1"/>
</dbReference>
<organism evidence="11 12">
    <name type="scientific">Cupriavidus malaysiensis</name>
    <dbReference type="NCBI Taxonomy" id="367825"/>
    <lineage>
        <taxon>Bacteria</taxon>
        <taxon>Pseudomonadati</taxon>
        <taxon>Pseudomonadota</taxon>
        <taxon>Betaproteobacteria</taxon>
        <taxon>Burkholderiales</taxon>
        <taxon>Burkholderiaceae</taxon>
        <taxon>Cupriavidus</taxon>
    </lineage>
</organism>
<evidence type="ECO:0000259" key="10">
    <source>
        <dbReference type="PROSITE" id="PS51755"/>
    </source>
</evidence>
<dbReference type="SUPFAM" id="SSF52172">
    <property type="entry name" value="CheY-like"/>
    <property type="match status" value="1"/>
</dbReference>
<reference evidence="11 12" key="1">
    <citation type="submission" date="2016-10" db="EMBL/GenBank/DDBJ databases">
        <title>Complete genome sequences of three Cupriavidus strains isolated from various Malaysian environments.</title>
        <authorList>
            <person name="Abdullah A.A.-A."/>
            <person name="Shafie N.A.H."/>
            <person name="Lau N.S."/>
        </authorList>
    </citation>
    <scope>NUCLEOTIDE SEQUENCE [LARGE SCALE GENOMIC DNA]</scope>
    <source>
        <strain evidence="11 12">USMAA1020</strain>
    </source>
</reference>
<dbReference type="Gene3D" id="3.40.50.2300">
    <property type="match status" value="1"/>
</dbReference>
<evidence type="ECO:0000256" key="6">
    <source>
        <dbReference type="PROSITE-ProRule" id="PRU00169"/>
    </source>
</evidence>
<name>A0ABM6FBZ6_9BURK</name>
<dbReference type="EMBL" id="CP017755">
    <property type="protein sequence ID" value="AOZ09276.1"/>
    <property type="molecule type" value="Genomic_DNA"/>
</dbReference>
<accession>A0ABM6FBZ6</accession>
<dbReference type="SMART" id="SM00862">
    <property type="entry name" value="Trans_reg_C"/>
    <property type="match status" value="1"/>
</dbReference>
<evidence type="ECO:0000256" key="3">
    <source>
        <dbReference type="ARBA" id="ARBA00023015"/>
    </source>
</evidence>
<keyword evidence="4 7" id="KW-0238">DNA-binding</keyword>
<evidence type="ECO:0000256" key="8">
    <source>
        <dbReference type="SAM" id="SignalP"/>
    </source>
</evidence>
<dbReference type="SUPFAM" id="SSF46894">
    <property type="entry name" value="C-terminal effector domain of the bipartite response regulators"/>
    <property type="match status" value="1"/>
</dbReference>
<dbReference type="PROSITE" id="PS51755">
    <property type="entry name" value="OMPR_PHOB"/>
    <property type="match status" value="1"/>
</dbReference>
<dbReference type="InterPro" id="IPR011006">
    <property type="entry name" value="CheY-like_superfamily"/>
</dbReference>
<dbReference type="Gene3D" id="1.10.10.10">
    <property type="entry name" value="Winged helix-like DNA-binding domain superfamily/Winged helix DNA-binding domain"/>
    <property type="match status" value="1"/>
</dbReference>
<keyword evidence="12" id="KW-1185">Reference proteome</keyword>
<dbReference type="PANTHER" id="PTHR48111">
    <property type="entry name" value="REGULATOR OF RPOS"/>
    <property type="match status" value="1"/>
</dbReference>
<evidence type="ECO:0008006" key="13">
    <source>
        <dbReference type="Google" id="ProtNLM"/>
    </source>
</evidence>
<evidence type="ECO:0000313" key="12">
    <source>
        <dbReference type="Proteomes" id="UP000177515"/>
    </source>
</evidence>
<evidence type="ECO:0000256" key="1">
    <source>
        <dbReference type="ARBA" id="ARBA00022553"/>
    </source>
</evidence>
<gene>
    <name evidence="11" type="ORF">BKK80_26095</name>
</gene>
<dbReference type="Pfam" id="PF00486">
    <property type="entry name" value="Trans_reg_C"/>
    <property type="match status" value="1"/>
</dbReference>
<proteinExistence type="predicted"/>
<keyword evidence="2" id="KW-0902">Two-component regulatory system</keyword>
<keyword evidence="3" id="KW-0805">Transcription regulation</keyword>
<evidence type="ECO:0000256" key="4">
    <source>
        <dbReference type="ARBA" id="ARBA00023125"/>
    </source>
</evidence>
<dbReference type="Proteomes" id="UP000177515">
    <property type="component" value="Chromosome 2"/>
</dbReference>
<evidence type="ECO:0000259" key="9">
    <source>
        <dbReference type="PROSITE" id="PS50110"/>
    </source>
</evidence>
<keyword evidence="1" id="KW-0597">Phosphoprotein</keyword>
<feature type="chain" id="PRO_5045115926" description="Response regulator transcription factor" evidence="8">
    <location>
        <begin position="18"/>
        <end position="248"/>
    </location>
</feature>
<dbReference type="InterPro" id="IPR001789">
    <property type="entry name" value="Sig_transdc_resp-reg_receiver"/>
</dbReference>
<dbReference type="InterPro" id="IPR039420">
    <property type="entry name" value="WalR-like"/>
</dbReference>
<dbReference type="PROSITE" id="PS50110">
    <property type="entry name" value="RESPONSE_REGULATORY"/>
    <property type="match status" value="1"/>
</dbReference>
<dbReference type="RefSeq" id="WP_071020654.1">
    <property type="nucleotide sequence ID" value="NZ_CP017755.1"/>
</dbReference>
<feature type="signal peptide" evidence="8">
    <location>
        <begin position="1"/>
        <end position="17"/>
    </location>
</feature>
<dbReference type="CDD" id="cd00383">
    <property type="entry name" value="trans_reg_C"/>
    <property type="match status" value="1"/>
</dbReference>
<keyword evidence="8" id="KW-0732">Signal</keyword>
<feature type="domain" description="OmpR/PhoB-type" evidence="10">
    <location>
        <begin position="132"/>
        <end position="232"/>
    </location>
</feature>
<dbReference type="InterPro" id="IPR001867">
    <property type="entry name" value="OmpR/PhoB-type_DNA-bd"/>
</dbReference>
<sequence>MSATLPVALLTSCASQAASLPTQLDDAGFACQTFRRSADLLHGLCHGPFSLLLVEATTQDWHAADVIRAIRNLRSRHLPILMLTDSADEERVLEAFLAGADDCVAWPQRPRELLARMRALSRRPAPGAPTRGGNLRVGPYTLHTQTQQVTRADGKCIGLTTKEFELALLLFANAGEVLSGDRIEKAVWGRELPPLSRALSGLVSRLRRTLRLHEENGVLLSVVYARGYRLDVLPGRHASAMRRRHASR</sequence>
<evidence type="ECO:0000256" key="7">
    <source>
        <dbReference type="PROSITE-ProRule" id="PRU01091"/>
    </source>
</evidence>
<comment type="caution">
    <text evidence="6">Lacks conserved residue(s) required for the propagation of feature annotation.</text>
</comment>
<evidence type="ECO:0000256" key="5">
    <source>
        <dbReference type="ARBA" id="ARBA00023163"/>
    </source>
</evidence>
<keyword evidence="5" id="KW-0804">Transcription</keyword>
<evidence type="ECO:0000313" key="11">
    <source>
        <dbReference type="EMBL" id="AOZ09276.1"/>
    </source>
</evidence>
<evidence type="ECO:0000256" key="2">
    <source>
        <dbReference type="ARBA" id="ARBA00023012"/>
    </source>
</evidence>
<feature type="DNA-binding region" description="OmpR/PhoB-type" evidence="7">
    <location>
        <begin position="132"/>
        <end position="232"/>
    </location>
</feature>
<dbReference type="PANTHER" id="PTHR48111:SF1">
    <property type="entry name" value="TWO-COMPONENT RESPONSE REGULATOR ORR33"/>
    <property type="match status" value="1"/>
</dbReference>
<dbReference type="InterPro" id="IPR016032">
    <property type="entry name" value="Sig_transdc_resp-reg_C-effctor"/>
</dbReference>
<protein>
    <recommendedName>
        <fullName evidence="13">Response regulator transcription factor</fullName>
    </recommendedName>
</protein>
<feature type="domain" description="Response regulatory" evidence="9">
    <location>
        <begin position="6"/>
        <end position="121"/>
    </location>
</feature>